<keyword evidence="7" id="KW-0808">Transferase</keyword>
<evidence type="ECO:0000256" key="9">
    <source>
        <dbReference type="ARBA" id="ARBA00022824"/>
    </source>
</evidence>
<feature type="compositionally biased region" description="Basic and acidic residues" evidence="15">
    <location>
        <begin position="417"/>
        <end position="429"/>
    </location>
</feature>
<comment type="subcellular location">
    <subcellularLocation>
        <location evidence="1">Endoplasmic reticulum membrane</location>
        <topology evidence="1">Multi-pass membrane protein</topology>
    </subcellularLocation>
</comment>
<evidence type="ECO:0000256" key="16">
    <source>
        <dbReference type="SAM" id="Phobius"/>
    </source>
</evidence>
<feature type="transmembrane region" description="Helical" evidence="16">
    <location>
        <begin position="224"/>
        <end position="240"/>
    </location>
</feature>
<accession>A0A9P5LF02</accession>
<keyword evidence="6" id="KW-0328">Glycosyltransferase</keyword>
<name>A0A9P5LF02_9HYPO</name>
<dbReference type="OrthoDB" id="4769at2759"/>
<keyword evidence="10 16" id="KW-1133">Transmembrane helix</keyword>
<proteinExistence type="inferred from homology"/>
<keyword evidence="18" id="KW-1185">Reference proteome</keyword>
<comment type="catalytic activity">
    <reaction evidence="14">
        <text>an alpha-D-Glc-(1-&gt;3)-alpha-D-Glc-(1-&gt;3)-alpha-D-Man-(1-&gt;2)-alpha-D-Man-(1-&gt;2)-alpha-D-Man-(1-&gt;3)-[alpha-D-Man-(1-&gt;2)-alpha-D-Man-(1-&gt;3)-[alpha-D-Man-(1-&gt;2)-alpha-D-Man-(1-&gt;6)]-alpha-D-Man-(1-&gt;6)]-beta-D-Man-(1-&gt;4)-beta-D-GlcNAc-(1-&gt;4)-alpha-D-GlcNAc-diphospho-di-trans,poly-cis-dolichol + a di-trans,poly-cis-dolichyl beta-D-glucosyl phosphate = a alpha-D-Glc-(1-&gt;2)-alpha-D-Glc-(1-&gt;3)-alpha-D-Glc-(1-&gt;3)-alpha-D-Man-(1-&gt;2)-alpha-D-Man-(1-&gt;2)-alpha-D-Man-(1-&gt;3)-[alpha-D-Man-(1-&gt;2)-alpha-D-Man-(1-&gt;3)-[alpha-D-Man-(1-&gt;2)-alpha-D-Man-(1-&gt;6)]-alpha-D-Man-(1-&gt;6)]-beta-D-Man-(1-&gt;4)-beta-D-GlcNAc-(1-&gt;4)-alpha-D-GlcNAc-diphospho-di-trans,poly-cis-dolichol + a di-trans,poly-cis-dolichyl phosphate + H(+)</text>
        <dbReference type="Rhea" id="RHEA:29543"/>
        <dbReference type="Rhea" id="RHEA-COMP:19498"/>
        <dbReference type="Rhea" id="RHEA-COMP:19502"/>
        <dbReference type="Rhea" id="RHEA-COMP:19512"/>
        <dbReference type="Rhea" id="RHEA-COMP:19522"/>
        <dbReference type="ChEBI" id="CHEBI:15378"/>
        <dbReference type="ChEBI" id="CHEBI:57525"/>
        <dbReference type="ChEBI" id="CHEBI:57683"/>
        <dbReference type="ChEBI" id="CHEBI:132522"/>
        <dbReference type="ChEBI" id="CHEBI:132523"/>
        <dbReference type="EC" id="2.4.1.256"/>
    </reaction>
    <physiologicalReaction direction="left-to-right" evidence="14">
        <dbReference type="Rhea" id="RHEA:29544"/>
    </physiologicalReaction>
</comment>
<dbReference type="AlphaFoldDB" id="A0A9P5LF02"/>
<evidence type="ECO:0000256" key="15">
    <source>
        <dbReference type="SAM" id="MobiDB-lite"/>
    </source>
</evidence>
<feature type="transmembrane region" description="Helical" evidence="16">
    <location>
        <begin position="51"/>
        <end position="72"/>
    </location>
</feature>
<evidence type="ECO:0000256" key="13">
    <source>
        <dbReference type="ARBA" id="ARBA00044727"/>
    </source>
</evidence>
<gene>
    <name evidence="17" type="ORF">G7Z17_g8166</name>
</gene>
<dbReference type="EC" id="2.4.1.256" evidence="4"/>
<feature type="region of interest" description="Disordered" evidence="15">
    <location>
        <begin position="402"/>
        <end position="442"/>
    </location>
</feature>
<evidence type="ECO:0000256" key="3">
    <source>
        <dbReference type="ARBA" id="ARBA00010600"/>
    </source>
</evidence>
<keyword evidence="9" id="KW-0256">Endoplasmic reticulum</keyword>
<dbReference type="InterPro" id="IPR016900">
    <property type="entry name" value="Alg10"/>
</dbReference>
<dbReference type="GO" id="GO:0006488">
    <property type="term" value="P:dolichol-linked oligosaccharide biosynthetic process"/>
    <property type="evidence" value="ECO:0007669"/>
    <property type="project" value="InterPro"/>
</dbReference>
<feature type="transmembrane region" description="Helical" evidence="16">
    <location>
        <begin position="172"/>
        <end position="189"/>
    </location>
</feature>
<evidence type="ECO:0000256" key="6">
    <source>
        <dbReference type="ARBA" id="ARBA00022676"/>
    </source>
</evidence>
<evidence type="ECO:0000256" key="11">
    <source>
        <dbReference type="ARBA" id="ARBA00023136"/>
    </source>
</evidence>
<evidence type="ECO:0000313" key="17">
    <source>
        <dbReference type="EMBL" id="KAF7546832.1"/>
    </source>
</evidence>
<comment type="caution">
    <text evidence="17">The sequence shown here is derived from an EMBL/GenBank/DDBJ whole genome shotgun (WGS) entry which is preliminary data.</text>
</comment>
<keyword evidence="11 16" id="KW-0472">Membrane</keyword>
<dbReference type="PANTHER" id="PTHR12989:SF10">
    <property type="entry name" value="DOL-P-GLC:GLC(2)MAN(9)GLCNAC(2)-PP-DOL ALPHA-1,2-GLUCOSYLTRANSFERASE-RELATED"/>
    <property type="match status" value="1"/>
</dbReference>
<dbReference type="EMBL" id="JAANBB010000198">
    <property type="protein sequence ID" value="KAF7546832.1"/>
    <property type="molecule type" value="Genomic_DNA"/>
</dbReference>
<evidence type="ECO:0000256" key="14">
    <source>
        <dbReference type="ARBA" id="ARBA00048064"/>
    </source>
</evidence>
<evidence type="ECO:0000313" key="18">
    <source>
        <dbReference type="Proteomes" id="UP000722485"/>
    </source>
</evidence>
<feature type="transmembrane region" description="Helical" evidence="16">
    <location>
        <begin position="461"/>
        <end position="478"/>
    </location>
</feature>
<protein>
    <recommendedName>
        <fullName evidence="5">Dol-P-Glc:Glc(2)Man(9)GlcNAc(2)-PP-Dol alpha-1,2-glucosyltransferase</fullName>
        <ecNumber evidence="4">2.4.1.256</ecNumber>
    </recommendedName>
    <alternativeName>
        <fullName evidence="12">Asparagine-linked glycosylation protein 10</fullName>
    </alternativeName>
</protein>
<evidence type="ECO:0000256" key="8">
    <source>
        <dbReference type="ARBA" id="ARBA00022692"/>
    </source>
</evidence>
<feature type="transmembrane region" description="Helical" evidence="16">
    <location>
        <begin position="20"/>
        <end position="39"/>
    </location>
</feature>
<dbReference type="Proteomes" id="UP000722485">
    <property type="component" value="Unassembled WGS sequence"/>
</dbReference>
<reference evidence="17" key="1">
    <citation type="submission" date="2020-03" db="EMBL/GenBank/DDBJ databases">
        <title>Draft Genome Sequence of Cylindrodendrum hubeiense.</title>
        <authorList>
            <person name="Buettner E."/>
            <person name="Kellner H."/>
        </authorList>
    </citation>
    <scope>NUCLEOTIDE SEQUENCE</scope>
    <source>
        <strain evidence="17">IHI 201604</strain>
    </source>
</reference>
<dbReference type="GO" id="GO:0106073">
    <property type="term" value="F:dolichyl pyrophosphate Glc2Man9GlcNAc2 alpha-1,2-glucosyltransferase activity"/>
    <property type="evidence" value="ECO:0007669"/>
    <property type="project" value="UniProtKB-EC"/>
</dbReference>
<feature type="transmembrane region" description="Helical" evidence="16">
    <location>
        <begin position="331"/>
        <end position="350"/>
    </location>
</feature>
<evidence type="ECO:0000256" key="4">
    <source>
        <dbReference type="ARBA" id="ARBA00011967"/>
    </source>
</evidence>
<evidence type="ECO:0000256" key="5">
    <source>
        <dbReference type="ARBA" id="ARBA00018512"/>
    </source>
</evidence>
<sequence>MDAATAIPDEVPTPGDAPASLFWVASAGLLVLPSYFWFFKRPENSFSRWAGLLPLFLAAACFSWLYIVSAVVPEPYLDEIFHIPQAQKYCEGRFLEWDDKITTPPGLYLLSLLVPGVVKPGAAAASYVCDAQSLRASSAIALMVLAYLALLCRHEIEARFYEAHSSTKLRLFSQYSLHTAVNIALFPVLFFFSGLYYTDVASTAMVLGAYLHHLRRLSHDRSSFGSDFVTILLGISTLFFRQTNVFWVVVYMGGVEAVHAIKTLRPERVDQPVMSVLTDQLKYYAWRYSLGDIHDPPLHMTWPDDMVFCVLSLGIAALCNPIQIIRQIWPYIAVVASFGSFVVWNGGVVLGDKSNHVATIHLPQMLYIWPFFGFFSLPLLLPYALPFLNIATRVLIVVTSGKPTAPQPSGSSGSSIRSKEKGPEREVSSSDRIPAAPTDDTTPPTISKLLEIVHGIFDSKILWPIYLLATIILSVLIVKYNTIIHPFTLADNRHYMFYVFRYTIRRASWIRYFLVVPYTLSRWMTWGAMAGCSQWLFFSHDDACSAYYRYSQNAPFLSYPFWINRGGQARQTDAEFPATIPEVSPEAEVVQLKTLQKSLDEDPMLASVEPAPTSTGLIFLLATTLSLITAPLVEPRYFIIPWVMWRLLVPGWRLHDHEVPSEVLKLAASSPVLERATRFFKSYDLRLILETAWFIAINVGTGYIFLCKPYLWRAEDGSLLDEGRLQRFMW</sequence>
<dbReference type="GO" id="GO:0005789">
    <property type="term" value="C:endoplasmic reticulum membrane"/>
    <property type="evidence" value="ECO:0007669"/>
    <property type="project" value="UniProtKB-SubCell"/>
</dbReference>
<comment type="function">
    <text evidence="13">Dol-P-Glc:Glc(2)Man(9)GlcNAc(2)-PP-Dol alpha-1,2-glucosyltransferase that operates in the biosynthetic pathway of dolichol-linked oligosaccharides, the glycan precursors employed in protein asparagine (N)-glycosylation. The assembly of dolichol-linked oligosaccharides begins on the cytosolic side of the endoplasmic reticulum membrane and finishes in its lumen. The sequential addition of sugars to dolichol pyrophosphate produces dolichol-linked oligosaccharides containing fourteen sugars, including two GlcNAcs, nine mannoses and three glucoses. Once assembled, the oligosaccharide is transferred from the lipid to nascent proteins by oligosaccharyltransferases. In the lumen of the endoplasmic reticulum, adds the third and last glucose residue from dolichyl phosphate glucose (Dol-P-Glc) onto the lipid-linked oligosaccharide intermediate Glc(2)Man(9)GlcNAc(2)-PP-Dol to produce Glc(3)Man(9)GlcNAc(2)-PP-Dol.</text>
</comment>
<evidence type="ECO:0000256" key="12">
    <source>
        <dbReference type="ARBA" id="ARBA00032069"/>
    </source>
</evidence>
<evidence type="ECO:0000256" key="2">
    <source>
        <dbReference type="ARBA" id="ARBA00004922"/>
    </source>
</evidence>
<evidence type="ECO:0000256" key="7">
    <source>
        <dbReference type="ARBA" id="ARBA00022679"/>
    </source>
</evidence>
<dbReference type="Pfam" id="PF04922">
    <property type="entry name" value="DIE2_ALG10"/>
    <property type="match status" value="1"/>
</dbReference>
<feature type="transmembrane region" description="Helical" evidence="16">
    <location>
        <begin position="687"/>
        <end position="706"/>
    </location>
</feature>
<organism evidence="17 18">
    <name type="scientific">Cylindrodendrum hubeiense</name>
    <dbReference type="NCBI Taxonomy" id="595255"/>
    <lineage>
        <taxon>Eukaryota</taxon>
        <taxon>Fungi</taxon>
        <taxon>Dikarya</taxon>
        <taxon>Ascomycota</taxon>
        <taxon>Pezizomycotina</taxon>
        <taxon>Sordariomycetes</taxon>
        <taxon>Hypocreomycetidae</taxon>
        <taxon>Hypocreales</taxon>
        <taxon>Nectriaceae</taxon>
        <taxon>Cylindrodendrum</taxon>
    </lineage>
</organism>
<keyword evidence="8 16" id="KW-0812">Transmembrane</keyword>
<comment type="pathway">
    <text evidence="2">Protein modification; protein glycosylation.</text>
</comment>
<feature type="transmembrane region" description="Helical" evidence="16">
    <location>
        <begin position="366"/>
        <end position="385"/>
    </location>
</feature>
<comment type="similarity">
    <text evidence="3">Belongs to the ALG10 glucosyltransferase family.</text>
</comment>
<dbReference type="PANTHER" id="PTHR12989">
    <property type="entry name" value="ALPHA-1,2-GLUCOSYLTRANSFERASE ALG10"/>
    <property type="match status" value="1"/>
</dbReference>
<feature type="transmembrane region" description="Helical" evidence="16">
    <location>
        <begin position="134"/>
        <end position="152"/>
    </location>
</feature>
<evidence type="ECO:0000256" key="1">
    <source>
        <dbReference type="ARBA" id="ARBA00004477"/>
    </source>
</evidence>
<evidence type="ECO:0000256" key="10">
    <source>
        <dbReference type="ARBA" id="ARBA00022989"/>
    </source>
</evidence>